<protein>
    <submittedName>
        <fullName evidence="3">Uncharacterized protein</fullName>
    </submittedName>
</protein>
<gene>
    <name evidence="3" type="ORF">TrST_g112</name>
</gene>
<feature type="region of interest" description="Disordered" evidence="2">
    <location>
        <begin position="1"/>
        <end position="54"/>
    </location>
</feature>
<evidence type="ECO:0000313" key="3">
    <source>
        <dbReference type="EMBL" id="GMH64554.1"/>
    </source>
</evidence>
<feature type="coiled-coil region" evidence="1">
    <location>
        <begin position="231"/>
        <end position="258"/>
    </location>
</feature>
<keyword evidence="1" id="KW-0175">Coiled coil</keyword>
<proteinExistence type="predicted"/>
<evidence type="ECO:0000256" key="2">
    <source>
        <dbReference type="SAM" id="MobiDB-lite"/>
    </source>
</evidence>
<dbReference type="EMBL" id="BRXY01000095">
    <property type="protein sequence ID" value="GMH64554.1"/>
    <property type="molecule type" value="Genomic_DNA"/>
</dbReference>
<keyword evidence="4" id="KW-1185">Reference proteome</keyword>
<comment type="caution">
    <text evidence="3">The sequence shown here is derived from an EMBL/GenBank/DDBJ whole genome shotgun (WGS) entry which is preliminary data.</text>
</comment>
<dbReference type="OrthoDB" id="198550at2759"/>
<evidence type="ECO:0000256" key="1">
    <source>
        <dbReference type="SAM" id="Coils"/>
    </source>
</evidence>
<dbReference type="Proteomes" id="UP001165085">
    <property type="component" value="Unassembled WGS sequence"/>
</dbReference>
<feature type="coiled-coil region" evidence="1">
    <location>
        <begin position="67"/>
        <end position="186"/>
    </location>
</feature>
<sequence>MWSSSSKRGGGARFGPGHRTISNDEFGPVPNQLSSALSSDFTPPLAENSEPPLTSSCRICRSVLDRLERVERDRDQIKASLIRKEKELLKAGVARLDPNPPAHTQDDSMKAAGKQIAEANARHRTLAAEMEKESLRWRNDMDMKVAKYALMCKELSEDNARGKEALRFSKEEIARLEIERNGLAKLNQKLLVGKAEGAPGAENGSPYSPLQNTDPPSPSNQARVTELEGVVEKLASRLEQAMSIIEKLQEERKLLVRNQVGGGGGDRERAGGGDAGGHSAMLVKTLSAQLSSERTTCKNALLQVSKARTESLAREGDLLKHIKLLEEELKRSLQSRQDRAQLIQSTI</sequence>
<accession>A0A9W7A9Z4</accession>
<name>A0A9W7A9Z4_9STRA</name>
<feature type="compositionally biased region" description="Polar residues" evidence="2">
    <location>
        <begin position="205"/>
        <end position="221"/>
    </location>
</feature>
<reference evidence="4" key="1">
    <citation type="journal article" date="2023" name="Commun. Biol.">
        <title>Genome analysis of Parmales, the sister group of diatoms, reveals the evolutionary specialization of diatoms from phago-mixotrophs to photoautotrophs.</title>
        <authorList>
            <person name="Ban H."/>
            <person name="Sato S."/>
            <person name="Yoshikawa S."/>
            <person name="Yamada K."/>
            <person name="Nakamura Y."/>
            <person name="Ichinomiya M."/>
            <person name="Sato N."/>
            <person name="Blanc-Mathieu R."/>
            <person name="Endo H."/>
            <person name="Kuwata A."/>
            <person name="Ogata H."/>
        </authorList>
    </citation>
    <scope>NUCLEOTIDE SEQUENCE [LARGE SCALE GENOMIC DNA]</scope>
    <source>
        <strain evidence="4">NIES 3701</strain>
    </source>
</reference>
<feature type="region of interest" description="Disordered" evidence="2">
    <location>
        <begin position="196"/>
        <end position="221"/>
    </location>
</feature>
<dbReference type="AlphaFoldDB" id="A0A9W7A9Z4"/>
<feature type="compositionally biased region" description="Polar residues" evidence="2">
    <location>
        <begin position="31"/>
        <end position="41"/>
    </location>
</feature>
<evidence type="ECO:0000313" key="4">
    <source>
        <dbReference type="Proteomes" id="UP001165085"/>
    </source>
</evidence>
<organism evidence="3 4">
    <name type="scientific">Triparma strigata</name>
    <dbReference type="NCBI Taxonomy" id="1606541"/>
    <lineage>
        <taxon>Eukaryota</taxon>
        <taxon>Sar</taxon>
        <taxon>Stramenopiles</taxon>
        <taxon>Ochrophyta</taxon>
        <taxon>Bolidophyceae</taxon>
        <taxon>Parmales</taxon>
        <taxon>Triparmaceae</taxon>
        <taxon>Triparma</taxon>
    </lineage>
</organism>